<feature type="region of interest" description="Disordered" evidence="2">
    <location>
        <begin position="235"/>
        <end position="255"/>
    </location>
</feature>
<dbReference type="Gene3D" id="3.40.50.300">
    <property type="entry name" value="P-loop containing nucleotide triphosphate hydrolases"/>
    <property type="match status" value="1"/>
</dbReference>
<dbReference type="PANTHER" id="PTHR36681">
    <property type="entry name" value="NUCLEAR GTPASE, GERMINAL CENTER-ASSOCIATED, TANDEM DUPLICATE 3"/>
    <property type="match status" value="1"/>
</dbReference>
<dbReference type="SUPFAM" id="SSF52540">
    <property type="entry name" value="P-loop containing nucleoside triphosphate hydrolases"/>
    <property type="match status" value="1"/>
</dbReference>
<dbReference type="EMBL" id="CAJPDS010000036">
    <property type="protein sequence ID" value="CAF9924666.1"/>
    <property type="molecule type" value="Genomic_DNA"/>
</dbReference>
<comment type="caution">
    <text evidence="5">The sequence shown here is derived from an EMBL/GenBank/DDBJ whole genome shotgun (WGS) entry which is preliminary data.</text>
</comment>
<evidence type="ECO:0000313" key="6">
    <source>
        <dbReference type="Proteomes" id="UP000664521"/>
    </source>
</evidence>
<evidence type="ECO:0000256" key="2">
    <source>
        <dbReference type="SAM" id="MobiDB-lite"/>
    </source>
</evidence>
<protein>
    <submittedName>
        <fullName evidence="5">Uncharacterized protein</fullName>
    </submittedName>
</protein>
<feature type="region of interest" description="Disordered" evidence="2">
    <location>
        <begin position="129"/>
        <end position="175"/>
    </location>
</feature>
<gene>
    <name evidence="5" type="ORF">HETSPECPRED_005648</name>
</gene>
<feature type="domain" description="DUF7605" evidence="4">
    <location>
        <begin position="986"/>
        <end position="1161"/>
    </location>
</feature>
<evidence type="ECO:0000256" key="1">
    <source>
        <dbReference type="SAM" id="Coils"/>
    </source>
</evidence>
<feature type="compositionally biased region" description="Low complexity" evidence="2">
    <location>
        <begin position="1338"/>
        <end position="1347"/>
    </location>
</feature>
<feature type="region of interest" description="Disordered" evidence="2">
    <location>
        <begin position="667"/>
        <end position="739"/>
    </location>
</feature>
<feature type="compositionally biased region" description="Basic and acidic residues" evidence="2">
    <location>
        <begin position="1289"/>
        <end position="1302"/>
    </location>
</feature>
<feature type="region of interest" description="Disordered" evidence="2">
    <location>
        <begin position="1246"/>
        <end position="1379"/>
    </location>
</feature>
<organism evidence="5 6">
    <name type="scientific">Heterodermia speciosa</name>
    <dbReference type="NCBI Taxonomy" id="116794"/>
    <lineage>
        <taxon>Eukaryota</taxon>
        <taxon>Fungi</taxon>
        <taxon>Dikarya</taxon>
        <taxon>Ascomycota</taxon>
        <taxon>Pezizomycotina</taxon>
        <taxon>Lecanoromycetes</taxon>
        <taxon>OSLEUM clade</taxon>
        <taxon>Lecanoromycetidae</taxon>
        <taxon>Caliciales</taxon>
        <taxon>Physciaceae</taxon>
        <taxon>Heterodermia</taxon>
    </lineage>
</organism>
<dbReference type="InterPro" id="IPR027417">
    <property type="entry name" value="P-loop_NTPase"/>
</dbReference>
<evidence type="ECO:0000259" key="4">
    <source>
        <dbReference type="Pfam" id="PF24564"/>
    </source>
</evidence>
<dbReference type="Pfam" id="PF00350">
    <property type="entry name" value="Dynamin_N"/>
    <property type="match status" value="1"/>
</dbReference>
<feature type="compositionally biased region" description="Basic and acidic residues" evidence="2">
    <location>
        <begin position="1319"/>
        <end position="1335"/>
    </location>
</feature>
<keyword evidence="6" id="KW-1185">Reference proteome</keyword>
<feature type="coiled-coil region" evidence="1">
    <location>
        <begin position="627"/>
        <end position="661"/>
    </location>
</feature>
<accession>A0A8H3FP71</accession>
<dbReference type="OrthoDB" id="3598281at2759"/>
<proteinExistence type="predicted"/>
<sequence length="1379" mass="152430">MAGNMADLRSFHEKVVPLAPAPEIALKPNSCWVAVLRIEYKPTDHLESESFLWIKAAYKLTGETIREQYVKRFHPSGEWILKHEFQPLVLSRSLADLDTYKDRLIVLEAIASSDTARYVSRLPLSPTAQSLQQAQAENVKQPSTPNTPSTVPLTTRGHHSGQPLPHSSGARAVPAPLAPASRSEFALGFSCFRANIYANDADDHRAQAEWDKLPSCAHVAWEDDARRAKSQGLDAPAVKPEPLNRPGVIPTEPIIEPPFTDEELREQKEQSFHLQVLLKDASPETLETSVEQGVKILDRIKAPLMSEGVVNSPDAEQWVQHIDALRKQAVKTKTIIGVVGNTGAGKSSVINAMLDEERLVPTNCMRACTAVVTEISFNHEREPYRAQIEFIHRADWERELKVLFQDLLDGNGNVSRECANEDTDAGIAYAKIKAVYPRKTKEELAGCSIAKLLQEVSHILGTTRDIKETNSTTFYKRLQTFVDSKEKSTGIKEKKDKGRPKNQDKKEMEFWPLIRVVRIKVKSPALATGAVIVDLPGVHDANAARAAVAEGYMKQCTGLWIVAPINRAVDDKAAKSLLGDSFKRQLKMDGGFSSVTFICSKTDDISLTEAQDSLGLDDETAPAYEELAALKHTIKSSKQELEELKESKSMYEDIMNDADEQIEVWEGLESKSQDGKTVYKPTAGAKRRKSGDISKPRKRLRKDSSDTEDSDDSEFKDTDSEEDDGSTADASPDHEPLDDEQISTKLQELKSTKKEARTQKNEVLAKMDKVRKNIRDAKRSEETIENNLCALCISGRNQYSTGAIRQDFAAGIKELDQEIAAEEDEENFNPDNDVRDYEEVARSLPVFCVSSRGYQKLCGRLEKDAEVAGFTTKEQTEIPLLQAHCGKLTETGRSANCRAFLNKLSQLLNSMTMWASSDGSGANMTPEQRAREARFLQNGLSGLESGLDKTVQDAAKELQDEFQDNIFDKYEAAISAAISQSNHTASHWGLKVDRQDRSAGGLCWSTYKAICRRNGVFTNSQGPHEWNVELAEPMMKQIAAGWEKTFSRRIPIVTQAFARKAGARLKTFHHEIEARARKIGAGIAGLSMLSQQVPAYEAIFKDFSSSVKDTILAHQKEINREFVPVIAQHMEYAYDGCTNEAGPGSFARMKAIMNGHVDQDRHAMFQASGDKVKNSLAELIKIVEEQLGEKTDEVFVSMRRDYRAVLGAGEVQEGEILPRPQRLCRKEIKGVIEGVQKIFEKVVNGRLDEDDSQTGDAGDEKNKEEGEDGGIDENEAKTDGTASKALKVPSDEPEKHREGNEEGKEDELMADASPSPDPTESKGEDGEGVGHDEKMTTSSDAESSDAAGVQAASPSNQLSSDSEPQSDAPMTDESATSEP</sequence>
<dbReference type="InterPro" id="IPR056024">
    <property type="entry name" value="DUF7605"/>
</dbReference>
<keyword evidence="1" id="KW-0175">Coiled coil</keyword>
<dbReference type="PANTHER" id="PTHR36681:SF3">
    <property type="entry name" value="NUCLEAR GTPASE, GERMINAL CENTER-ASSOCIATED, TANDEM DUPLICATE 3"/>
    <property type="match status" value="1"/>
</dbReference>
<feature type="compositionally biased region" description="Polar residues" evidence="2">
    <location>
        <begin position="129"/>
        <end position="153"/>
    </location>
</feature>
<evidence type="ECO:0000259" key="3">
    <source>
        <dbReference type="Pfam" id="PF00350"/>
    </source>
</evidence>
<dbReference type="InterPro" id="IPR045063">
    <property type="entry name" value="Dynamin_N"/>
</dbReference>
<name>A0A8H3FP71_9LECA</name>
<feature type="domain" description="Dynamin N-terminal" evidence="3">
    <location>
        <begin position="336"/>
        <end position="577"/>
    </location>
</feature>
<evidence type="ECO:0000313" key="5">
    <source>
        <dbReference type="EMBL" id="CAF9924666.1"/>
    </source>
</evidence>
<dbReference type="Proteomes" id="UP000664521">
    <property type="component" value="Unassembled WGS sequence"/>
</dbReference>
<feature type="compositionally biased region" description="Polar residues" evidence="2">
    <location>
        <begin position="1352"/>
        <end position="1365"/>
    </location>
</feature>
<dbReference type="Pfam" id="PF24564">
    <property type="entry name" value="DUF7605"/>
    <property type="match status" value="1"/>
</dbReference>
<reference evidence="5" key="1">
    <citation type="submission" date="2021-03" db="EMBL/GenBank/DDBJ databases">
        <authorList>
            <person name="Tagirdzhanova G."/>
        </authorList>
    </citation>
    <scope>NUCLEOTIDE SEQUENCE</scope>
</reference>
<feature type="coiled-coil region" evidence="1">
    <location>
        <begin position="742"/>
        <end position="825"/>
    </location>
</feature>